<evidence type="ECO:0000313" key="3">
    <source>
        <dbReference type="Proteomes" id="UP001359559"/>
    </source>
</evidence>
<evidence type="ECO:0000313" key="2">
    <source>
        <dbReference type="EMBL" id="KAK7278195.1"/>
    </source>
</evidence>
<accession>A0AAN9FL77</accession>
<protein>
    <submittedName>
        <fullName evidence="2">Uncharacterized protein</fullName>
    </submittedName>
</protein>
<organism evidence="2 3">
    <name type="scientific">Clitoria ternatea</name>
    <name type="common">Butterfly pea</name>
    <dbReference type="NCBI Taxonomy" id="43366"/>
    <lineage>
        <taxon>Eukaryota</taxon>
        <taxon>Viridiplantae</taxon>
        <taxon>Streptophyta</taxon>
        <taxon>Embryophyta</taxon>
        <taxon>Tracheophyta</taxon>
        <taxon>Spermatophyta</taxon>
        <taxon>Magnoliopsida</taxon>
        <taxon>eudicotyledons</taxon>
        <taxon>Gunneridae</taxon>
        <taxon>Pentapetalae</taxon>
        <taxon>rosids</taxon>
        <taxon>fabids</taxon>
        <taxon>Fabales</taxon>
        <taxon>Fabaceae</taxon>
        <taxon>Papilionoideae</taxon>
        <taxon>50 kb inversion clade</taxon>
        <taxon>NPAAA clade</taxon>
        <taxon>indigoferoid/millettioid clade</taxon>
        <taxon>Phaseoleae</taxon>
        <taxon>Clitoria</taxon>
    </lineage>
</organism>
<reference evidence="2 3" key="1">
    <citation type="submission" date="2024-01" db="EMBL/GenBank/DDBJ databases">
        <title>The genomes of 5 underutilized Papilionoideae crops provide insights into root nodulation and disease resistance.</title>
        <authorList>
            <person name="Yuan L."/>
        </authorList>
    </citation>
    <scope>NUCLEOTIDE SEQUENCE [LARGE SCALE GENOMIC DNA]</scope>
    <source>
        <strain evidence="2">LY-2023</strain>
        <tissue evidence="2">Leaf</tissue>
    </source>
</reference>
<dbReference type="Proteomes" id="UP001359559">
    <property type="component" value="Unassembled WGS sequence"/>
</dbReference>
<proteinExistence type="predicted"/>
<comment type="caution">
    <text evidence="2">The sequence shown here is derived from an EMBL/GenBank/DDBJ whole genome shotgun (WGS) entry which is preliminary data.</text>
</comment>
<dbReference type="AlphaFoldDB" id="A0AAN9FL77"/>
<keyword evidence="3" id="KW-1185">Reference proteome</keyword>
<feature type="region of interest" description="Disordered" evidence="1">
    <location>
        <begin position="28"/>
        <end position="75"/>
    </location>
</feature>
<gene>
    <name evidence="2" type="ORF">RJT34_23220</name>
</gene>
<evidence type="ECO:0000256" key="1">
    <source>
        <dbReference type="SAM" id="MobiDB-lite"/>
    </source>
</evidence>
<sequence length="75" mass="8502">MVVVMKMVKGCLWQGWFTSQGLPIQNPRSQIAIPKPNTQKCLPHSSKRRRRQGISFERTSNAVVSSLKPDHATQQ</sequence>
<dbReference type="EMBL" id="JAYKXN010000006">
    <property type="protein sequence ID" value="KAK7278195.1"/>
    <property type="molecule type" value="Genomic_DNA"/>
</dbReference>
<name>A0AAN9FL77_CLITE</name>